<dbReference type="AlphaFoldDB" id="A0A0C3PT36"/>
<dbReference type="Proteomes" id="UP000054217">
    <property type="component" value="Unassembled WGS sequence"/>
</dbReference>
<dbReference type="OrthoDB" id="10438204at2759"/>
<dbReference type="STRING" id="870435.A0A0C3PT36"/>
<dbReference type="InParanoid" id="A0A0C3PT36"/>
<dbReference type="EMBL" id="KN831949">
    <property type="protein sequence ID" value="KIO11839.1"/>
    <property type="molecule type" value="Genomic_DNA"/>
</dbReference>
<reference evidence="2" key="2">
    <citation type="submission" date="2015-01" db="EMBL/GenBank/DDBJ databases">
        <title>Evolutionary Origins and Diversification of the Mycorrhizal Mutualists.</title>
        <authorList>
            <consortium name="DOE Joint Genome Institute"/>
            <consortium name="Mycorrhizal Genomics Consortium"/>
            <person name="Kohler A."/>
            <person name="Kuo A."/>
            <person name="Nagy L.G."/>
            <person name="Floudas D."/>
            <person name="Copeland A."/>
            <person name="Barry K.W."/>
            <person name="Cichocki N."/>
            <person name="Veneault-Fourrey C."/>
            <person name="LaButti K."/>
            <person name="Lindquist E.A."/>
            <person name="Lipzen A."/>
            <person name="Lundell T."/>
            <person name="Morin E."/>
            <person name="Murat C."/>
            <person name="Riley R."/>
            <person name="Ohm R."/>
            <person name="Sun H."/>
            <person name="Tunlid A."/>
            <person name="Henrissat B."/>
            <person name="Grigoriev I.V."/>
            <person name="Hibbett D.S."/>
            <person name="Martin F."/>
        </authorList>
    </citation>
    <scope>NUCLEOTIDE SEQUENCE [LARGE SCALE GENOMIC DNA]</scope>
    <source>
        <strain evidence="2">Marx 270</strain>
    </source>
</reference>
<keyword evidence="2" id="KW-1185">Reference proteome</keyword>
<evidence type="ECO:0000313" key="1">
    <source>
        <dbReference type="EMBL" id="KIO11839.1"/>
    </source>
</evidence>
<evidence type="ECO:0000313" key="2">
    <source>
        <dbReference type="Proteomes" id="UP000054217"/>
    </source>
</evidence>
<protein>
    <submittedName>
        <fullName evidence="1">Uncharacterized protein</fullName>
    </submittedName>
</protein>
<accession>A0A0C3PT36</accession>
<name>A0A0C3PT36_PISTI</name>
<sequence>MVTKVEMCSARVLWGAACQPACTYHTCSFHTRVPALTGSESVPVYRWTSLESLTIYGIRFWCQSSIGLPVQWLTKRLELGWPRLSVRPSGLSSEPAAGVCLHALYNKLQTCSKPGMDNMELHSGVHCSTLNGLFQLDLSGVEPFVADDMMLDFCILTKCSMKRCALLCTC</sequence>
<organism evidence="1 2">
    <name type="scientific">Pisolithus tinctorius Marx 270</name>
    <dbReference type="NCBI Taxonomy" id="870435"/>
    <lineage>
        <taxon>Eukaryota</taxon>
        <taxon>Fungi</taxon>
        <taxon>Dikarya</taxon>
        <taxon>Basidiomycota</taxon>
        <taxon>Agaricomycotina</taxon>
        <taxon>Agaricomycetes</taxon>
        <taxon>Agaricomycetidae</taxon>
        <taxon>Boletales</taxon>
        <taxon>Sclerodermatineae</taxon>
        <taxon>Pisolithaceae</taxon>
        <taxon>Pisolithus</taxon>
    </lineage>
</organism>
<dbReference type="HOGENOM" id="CLU_1571285_0_0_1"/>
<gene>
    <name evidence="1" type="ORF">M404DRAFT_800020</name>
</gene>
<reference evidence="1 2" key="1">
    <citation type="submission" date="2014-04" db="EMBL/GenBank/DDBJ databases">
        <authorList>
            <consortium name="DOE Joint Genome Institute"/>
            <person name="Kuo A."/>
            <person name="Kohler A."/>
            <person name="Costa M.D."/>
            <person name="Nagy L.G."/>
            <person name="Floudas D."/>
            <person name="Copeland A."/>
            <person name="Barry K.W."/>
            <person name="Cichocki N."/>
            <person name="Veneault-Fourrey C."/>
            <person name="LaButti K."/>
            <person name="Lindquist E.A."/>
            <person name="Lipzen A."/>
            <person name="Lundell T."/>
            <person name="Morin E."/>
            <person name="Murat C."/>
            <person name="Sun H."/>
            <person name="Tunlid A."/>
            <person name="Henrissat B."/>
            <person name="Grigoriev I.V."/>
            <person name="Hibbett D.S."/>
            <person name="Martin F."/>
            <person name="Nordberg H.P."/>
            <person name="Cantor M.N."/>
            <person name="Hua S.X."/>
        </authorList>
    </citation>
    <scope>NUCLEOTIDE SEQUENCE [LARGE SCALE GENOMIC DNA]</scope>
    <source>
        <strain evidence="1 2">Marx 270</strain>
    </source>
</reference>
<proteinExistence type="predicted"/>